<evidence type="ECO:0000313" key="1">
    <source>
        <dbReference type="EMBL" id="CAH1194521.1"/>
    </source>
</evidence>
<keyword evidence="2" id="KW-1185">Reference proteome</keyword>
<dbReference type="EMBL" id="CAKMMG010000001">
    <property type="protein sequence ID" value="CAH1194521.1"/>
    <property type="molecule type" value="Genomic_DNA"/>
</dbReference>
<protein>
    <submittedName>
        <fullName evidence="1">Uncharacterized protein</fullName>
    </submittedName>
</protein>
<comment type="caution">
    <text evidence="1">The sequence shown here is derived from an EMBL/GenBank/DDBJ whole genome shotgun (WGS) entry which is preliminary data.</text>
</comment>
<name>A0ABN8FXT4_9BACL</name>
<accession>A0ABN8FXT4</accession>
<dbReference type="Proteomes" id="UP000838324">
    <property type="component" value="Unassembled WGS sequence"/>
</dbReference>
<proteinExistence type="predicted"/>
<gene>
    <name evidence="1" type="ORF">PAECIP111892_01695</name>
</gene>
<evidence type="ECO:0000313" key="2">
    <source>
        <dbReference type="Proteomes" id="UP000838324"/>
    </source>
</evidence>
<organism evidence="1 2">
    <name type="scientific">Paenibacillus auburnensis</name>
    <dbReference type="NCBI Taxonomy" id="2905649"/>
    <lineage>
        <taxon>Bacteria</taxon>
        <taxon>Bacillati</taxon>
        <taxon>Bacillota</taxon>
        <taxon>Bacilli</taxon>
        <taxon>Bacillales</taxon>
        <taxon>Paenibacillaceae</taxon>
        <taxon>Paenibacillus</taxon>
    </lineage>
</organism>
<reference evidence="1" key="1">
    <citation type="submission" date="2022-01" db="EMBL/GenBank/DDBJ databases">
        <authorList>
            <person name="Criscuolo A."/>
        </authorList>
    </citation>
    <scope>NUCLEOTIDE SEQUENCE</scope>
    <source>
        <strain evidence="1">CIP111892</strain>
    </source>
</reference>
<sequence>MAMDKSAWEAHELYCPLIAETVYTKKTVLSSKIEKYRGCFRSSDLNILQGGAEYFADHSLHFADVRDKGTFIIYIIRLGHQL</sequence>